<dbReference type="EMBL" id="JAUOEK010000119">
    <property type="protein sequence ID" value="MDO5970298.1"/>
    <property type="molecule type" value="Genomic_DNA"/>
</dbReference>
<evidence type="ECO:0000256" key="1">
    <source>
        <dbReference type="SAM" id="MobiDB-lite"/>
    </source>
</evidence>
<accession>A0ABT8WB65</accession>
<keyword evidence="3" id="KW-1185">Reference proteome</keyword>
<evidence type="ECO:0000313" key="3">
    <source>
        <dbReference type="Proteomes" id="UP001176883"/>
    </source>
</evidence>
<dbReference type="RefSeq" id="WP_303277989.1">
    <property type="nucleotide sequence ID" value="NZ_JAUOEK010000119.1"/>
</dbReference>
<evidence type="ECO:0000313" key="2">
    <source>
        <dbReference type="EMBL" id="MDO5970298.1"/>
    </source>
</evidence>
<feature type="region of interest" description="Disordered" evidence="1">
    <location>
        <begin position="104"/>
        <end position="157"/>
    </location>
</feature>
<feature type="region of interest" description="Disordered" evidence="1">
    <location>
        <begin position="1"/>
        <end position="41"/>
    </location>
</feature>
<sequence length="157" mass="18748">MGTDKDNNSKEDHLSPTEINKPNHPEKDNHPNADLSHEELQERIDLYEKMNKEEKQSFNLQKIKNKYLKEMEEREINRNKGALHYGMGVRSDLPHKDYEDIKDMHNDQDRKLRNDTLKEAKEPYRAENSLEKSFKEKHPLFREGIEPSFNKAKDMDR</sequence>
<gene>
    <name evidence="2" type="ORF">Q4Q35_10820</name>
</gene>
<dbReference type="Proteomes" id="UP001176883">
    <property type="component" value="Unassembled WGS sequence"/>
</dbReference>
<proteinExistence type="predicted"/>
<organism evidence="2 3">
    <name type="scientific">Flavivirga aquimarina</name>
    <dbReference type="NCBI Taxonomy" id="2027862"/>
    <lineage>
        <taxon>Bacteria</taxon>
        <taxon>Pseudomonadati</taxon>
        <taxon>Bacteroidota</taxon>
        <taxon>Flavobacteriia</taxon>
        <taxon>Flavobacteriales</taxon>
        <taxon>Flavobacteriaceae</taxon>
        <taxon>Flavivirga</taxon>
    </lineage>
</organism>
<reference evidence="2" key="1">
    <citation type="submission" date="2023-07" db="EMBL/GenBank/DDBJ databases">
        <title>Two novel species in the genus Flavivirga.</title>
        <authorList>
            <person name="Kwon K."/>
        </authorList>
    </citation>
    <scope>NUCLEOTIDE SEQUENCE</scope>
    <source>
        <strain evidence="2">KCTC 52353</strain>
    </source>
</reference>
<comment type="caution">
    <text evidence="2">The sequence shown here is derived from an EMBL/GenBank/DDBJ whole genome shotgun (WGS) entry which is preliminary data.</text>
</comment>
<protein>
    <submittedName>
        <fullName evidence="2">Uncharacterized protein</fullName>
    </submittedName>
</protein>
<name>A0ABT8WB65_9FLAO</name>